<protein>
    <submittedName>
        <fullName evidence="2">Uncharacterized protein</fullName>
    </submittedName>
</protein>
<evidence type="ECO:0000256" key="1">
    <source>
        <dbReference type="SAM" id="Phobius"/>
    </source>
</evidence>
<evidence type="ECO:0000313" key="3">
    <source>
        <dbReference type="Proteomes" id="UP000194267"/>
    </source>
</evidence>
<reference evidence="3" key="1">
    <citation type="submission" date="2016-04" db="EMBL/GenBank/DDBJ databases">
        <authorList>
            <person name="Antunes L.P."/>
            <person name="Martins L.F."/>
            <person name="Pereira R.V."/>
            <person name="Thomas A.M."/>
            <person name="Barbosa D."/>
            <person name="Nascimento L."/>
            <person name="Silva G.M."/>
            <person name="Condomitti G.W."/>
            <person name="Digiampietri L.A."/>
            <person name="Lombardi K.C."/>
            <person name="Ramos P.L."/>
            <person name="Quaggio R.B."/>
            <person name="Oliveira J.C."/>
            <person name="Pascon R.C."/>
            <person name="Cruz J.B."/>
            <person name="Silva A.M."/>
            <person name="Setubal J.C."/>
        </authorList>
    </citation>
    <scope>NUCLEOTIDE SEQUENCE [LARGE SCALE GENOMIC DNA]</scope>
</reference>
<sequence length="178" mass="19522">MSGDRSSLRPEGGGASVVAVPRRWIVVACAVLAALAAGIVWVYTPPPLQSTGMHTRVDDQRMPLAYGFDLENTGRWPITLVAVKVDGQEILPPFAIAVSNFTEGHLAGSAAIALETYGHKLTTGPVYGWKMQPERYTGHARYAVRLGTRGLPPAHEKIILHHRYLGLPLRHDLTPWIW</sequence>
<keyword evidence="1" id="KW-1133">Transmembrane helix</keyword>
<gene>
    <name evidence="2" type="ORF">A6D92_19490</name>
</gene>
<organism evidence="2 3">
    <name type="scientific">Symbiobacterium thermophilum</name>
    <dbReference type="NCBI Taxonomy" id="2734"/>
    <lineage>
        <taxon>Bacteria</taxon>
        <taxon>Bacillati</taxon>
        <taxon>Bacillota</taxon>
        <taxon>Clostridia</taxon>
        <taxon>Eubacteriales</taxon>
        <taxon>Symbiobacteriaceae</taxon>
        <taxon>Symbiobacterium</taxon>
    </lineage>
</organism>
<accession>A0A1Y2T1U0</accession>
<comment type="caution">
    <text evidence="2">The sequence shown here is derived from an EMBL/GenBank/DDBJ whole genome shotgun (WGS) entry which is preliminary data.</text>
</comment>
<feature type="transmembrane region" description="Helical" evidence="1">
    <location>
        <begin position="24"/>
        <end position="43"/>
    </location>
</feature>
<proteinExistence type="predicted"/>
<dbReference type="Proteomes" id="UP000194267">
    <property type="component" value="Unassembled WGS sequence"/>
</dbReference>
<dbReference type="AlphaFoldDB" id="A0A1Y2T1U0"/>
<keyword evidence="1" id="KW-0472">Membrane</keyword>
<dbReference type="EMBL" id="LWLV01002065">
    <property type="protein sequence ID" value="OTA40319.1"/>
    <property type="molecule type" value="Genomic_DNA"/>
</dbReference>
<name>A0A1Y2T1U0_SYMTR</name>
<keyword evidence="1" id="KW-0812">Transmembrane</keyword>
<evidence type="ECO:0000313" key="2">
    <source>
        <dbReference type="EMBL" id="OTA40319.1"/>
    </source>
</evidence>